<evidence type="ECO:0000256" key="1">
    <source>
        <dbReference type="ARBA" id="ARBA00004651"/>
    </source>
</evidence>
<dbReference type="InterPro" id="IPR039072">
    <property type="entry name" value="ATP_synth_I_Bacilli"/>
</dbReference>
<evidence type="ECO:0000313" key="8">
    <source>
        <dbReference type="Proteomes" id="UP000295416"/>
    </source>
</evidence>
<evidence type="ECO:0000256" key="6">
    <source>
        <dbReference type="SAM" id="Phobius"/>
    </source>
</evidence>
<evidence type="ECO:0000256" key="2">
    <source>
        <dbReference type="ARBA" id="ARBA00022475"/>
    </source>
</evidence>
<dbReference type="EMBL" id="SLXK01000054">
    <property type="protein sequence ID" value="TCP20253.1"/>
    <property type="molecule type" value="Genomic_DNA"/>
</dbReference>
<dbReference type="OrthoDB" id="2355635at2"/>
<feature type="transmembrane region" description="Helical" evidence="6">
    <location>
        <begin position="35"/>
        <end position="55"/>
    </location>
</feature>
<gene>
    <name evidence="7" type="ORF">EV207_15415</name>
</gene>
<evidence type="ECO:0000256" key="5">
    <source>
        <dbReference type="ARBA" id="ARBA00023136"/>
    </source>
</evidence>
<evidence type="ECO:0000256" key="3">
    <source>
        <dbReference type="ARBA" id="ARBA00022692"/>
    </source>
</evidence>
<keyword evidence="2" id="KW-1003">Cell membrane</keyword>
<proteinExistence type="predicted"/>
<comment type="subcellular location">
    <subcellularLocation>
        <location evidence="1">Cell membrane</location>
        <topology evidence="1">Multi-pass membrane protein</topology>
    </subcellularLocation>
</comment>
<feature type="transmembrane region" description="Helical" evidence="6">
    <location>
        <begin position="99"/>
        <end position="122"/>
    </location>
</feature>
<dbReference type="PANTHER" id="PTHR40035">
    <property type="entry name" value="ATP SYNTHASE PROTEIN I"/>
    <property type="match status" value="1"/>
</dbReference>
<dbReference type="RefSeq" id="WP_132748076.1">
    <property type="nucleotide sequence ID" value="NZ_SLXK01000054.1"/>
</dbReference>
<keyword evidence="8" id="KW-1185">Reference proteome</keyword>
<dbReference type="PANTHER" id="PTHR40035:SF1">
    <property type="entry name" value="ATP SYNTHASE PROTEIN I"/>
    <property type="match status" value="1"/>
</dbReference>
<comment type="caution">
    <text evidence="7">The sequence shown here is derived from an EMBL/GenBank/DDBJ whole genome shotgun (WGS) entry which is preliminary data.</text>
</comment>
<reference evidence="7 8" key="1">
    <citation type="submission" date="2019-03" db="EMBL/GenBank/DDBJ databases">
        <title>Genomic Encyclopedia of Type Strains, Phase IV (KMG-IV): sequencing the most valuable type-strain genomes for metagenomic binning, comparative biology and taxonomic classification.</title>
        <authorList>
            <person name="Goeker M."/>
        </authorList>
    </citation>
    <scope>NUCLEOTIDE SEQUENCE [LARGE SCALE GENOMIC DNA]</scope>
    <source>
        <strain evidence="7 8">DSM 19377</strain>
    </source>
</reference>
<dbReference type="Proteomes" id="UP000295416">
    <property type="component" value="Unassembled WGS sequence"/>
</dbReference>
<feature type="transmembrane region" description="Helical" evidence="6">
    <location>
        <begin position="12"/>
        <end position="29"/>
    </location>
</feature>
<dbReference type="GO" id="GO:0005886">
    <property type="term" value="C:plasma membrane"/>
    <property type="evidence" value="ECO:0007669"/>
    <property type="project" value="UniProtKB-SubCell"/>
</dbReference>
<dbReference type="InterPro" id="IPR005598">
    <property type="entry name" value="ATP_synth_I"/>
</dbReference>
<keyword evidence="5 6" id="KW-0472">Membrane</keyword>
<name>A0A4R2NFY1_9BACL</name>
<sequence length="142" mass="16232">MTKELAWPVRMMMIISCSIFIILTFLWFVTPAKPLIAGFILGELISIYNIFHLAYRVKLAGDRVAAGSQKLVGIKTLTRILMVGFGIILVYRFPEWIDYRSFVLTLPFGYILMVVVTSFFYIKKSSIHQEEGRDVLGTDSEN</sequence>
<evidence type="ECO:0000313" key="7">
    <source>
        <dbReference type="EMBL" id="TCP20253.1"/>
    </source>
</evidence>
<evidence type="ECO:0000256" key="4">
    <source>
        <dbReference type="ARBA" id="ARBA00022989"/>
    </source>
</evidence>
<dbReference type="AlphaFoldDB" id="A0A4R2NFY1"/>
<keyword evidence="4 6" id="KW-1133">Transmembrane helix</keyword>
<accession>A0A4R2NFY1</accession>
<feature type="transmembrane region" description="Helical" evidence="6">
    <location>
        <begin position="76"/>
        <end position="93"/>
    </location>
</feature>
<organism evidence="7 8">
    <name type="scientific">Scopulibacillus darangshiensis</name>
    <dbReference type="NCBI Taxonomy" id="442528"/>
    <lineage>
        <taxon>Bacteria</taxon>
        <taxon>Bacillati</taxon>
        <taxon>Bacillota</taxon>
        <taxon>Bacilli</taxon>
        <taxon>Bacillales</taxon>
        <taxon>Sporolactobacillaceae</taxon>
        <taxon>Scopulibacillus</taxon>
    </lineage>
</organism>
<keyword evidence="3 6" id="KW-0812">Transmembrane</keyword>
<dbReference type="Pfam" id="PF03899">
    <property type="entry name" value="ATP-synt_I"/>
    <property type="match status" value="1"/>
</dbReference>
<protein>
    <submittedName>
        <fullName evidence="7">ATP synthase I subunit</fullName>
    </submittedName>
</protein>